<feature type="region of interest" description="Disordered" evidence="2">
    <location>
        <begin position="228"/>
        <end position="264"/>
    </location>
</feature>
<feature type="compositionally biased region" description="Polar residues" evidence="2">
    <location>
        <begin position="228"/>
        <end position="254"/>
    </location>
</feature>
<proteinExistence type="predicted"/>
<dbReference type="Proteomes" id="UP000183365">
    <property type="component" value="Unassembled WGS sequence"/>
</dbReference>
<feature type="region of interest" description="Disordered" evidence="2">
    <location>
        <begin position="420"/>
        <end position="470"/>
    </location>
</feature>
<feature type="coiled-coil region" evidence="1">
    <location>
        <begin position="346"/>
        <end position="380"/>
    </location>
</feature>
<keyword evidence="1" id="KW-0175">Coiled coil</keyword>
<evidence type="ECO:0000259" key="3">
    <source>
        <dbReference type="PROSITE" id="PS50888"/>
    </source>
</evidence>
<gene>
    <name evidence="4" type="ORF">HGUI_02872</name>
</gene>
<dbReference type="InterPro" id="IPR011598">
    <property type="entry name" value="bHLH_dom"/>
</dbReference>
<dbReference type="SUPFAM" id="SSF47459">
    <property type="entry name" value="HLH, helix-loop-helix DNA-binding domain"/>
    <property type="match status" value="1"/>
</dbReference>
<dbReference type="Gene3D" id="4.10.280.10">
    <property type="entry name" value="Helix-loop-helix DNA-binding domain"/>
    <property type="match status" value="1"/>
</dbReference>
<dbReference type="VEuPathDB" id="FungiDB:HGUI_02872"/>
<feature type="compositionally biased region" description="Polar residues" evidence="2">
    <location>
        <begin position="530"/>
        <end position="539"/>
    </location>
</feature>
<evidence type="ECO:0000313" key="5">
    <source>
        <dbReference type="Proteomes" id="UP000183365"/>
    </source>
</evidence>
<dbReference type="InterPro" id="IPR036638">
    <property type="entry name" value="HLH_DNA-bd_sf"/>
</dbReference>
<accession>A0A1L0B2I2</accession>
<sequence length="539" mass="61346">MGNSSTSLSNSNLDFSHNNNSRSNSYKRVTKPSYNISSINSNLDRSKFDALSRDTRSNTYHFGNTNGNMYTRAGDFQSYLNIYDDEDEDEVPNTFNNYNEGQNSNRSFSPQFMDSQQIKFANFNNENNENNEVRMKLDSIQDNRANTISKQYNAAKSSLDNMILNDYDTNANIINQASMDNMNTFDVNNYMRLSDGNVLSSLGFGNNEPSNNGSVPVKVEQFQDTTLSDMSSNMNKKDTNNSNESISTTPVNKSTNEKKKKPKMSHNIIEQKYRDNINDKILQFKNIVPSLQMCCLREEYLKDYSTKEVEYGNTNNYLDGMVTDPKLLKRLDGLEPAKKLSKAIILSKSYEYIEHMEKKVEQLEERISRYERLLQADSMNTGRQSNFDGRIMQTPLSSLNQMKTNHTMSKTNSSGSYYMPDQIPKPPQDIKGPSHAVYQRNVNGGQSNMNTQGSAISSHSLSNSNDLSNSSMQSYNQFENYIDILGYDMKSNNSGANDNGSIVDFKRMQSPLANLENSNTNRRSNHNKPDINNYSYLEK</sequence>
<feature type="compositionally biased region" description="Low complexity" evidence="2">
    <location>
        <begin position="1"/>
        <end position="13"/>
    </location>
</feature>
<dbReference type="EMBL" id="FQNF01000059">
    <property type="protein sequence ID" value="SGZ40672.1"/>
    <property type="molecule type" value="Genomic_DNA"/>
</dbReference>
<feature type="compositionally biased region" description="Polar residues" evidence="2">
    <location>
        <begin position="14"/>
        <end position="29"/>
    </location>
</feature>
<dbReference type="PANTHER" id="PTHR47336">
    <property type="entry name" value="TRANSCRIPTION FACTOR HMS1-RELATED"/>
    <property type="match status" value="1"/>
</dbReference>
<name>A0A1L0B2I2_9ASCO</name>
<evidence type="ECO:0000256" key="1">
    <source>
        <dbReference type="SAM" id="Coils"/>
    </source>
</evidence>
<keyword evidence="5" id="KW-1185">Reference proteome</keyword>
<evidence type="ECO:0000256" key="2">
    <source>
        <dbReference type="SAM" id="MobiDB-lite"/>
    </source>
</evidence>
<dbReference type="Pfam" id="PF00010">
    <property type="entry name" value="HLH"/>
    <property type="match status" value="1"/>
</dbReference>
<dbReference type="SMART" id="SM00353">
    <property type="entry name" value="HLH"/>
    <property type="match status" value="1"/>
</dbReference>
<dbReference type="GO" id="GO:0046983">
    <property type="term" value="F:protein dimerization activity"/>
    <property type="evidence" value="ECO:0007669"/>
    <property type="project" value="InterPro"/>
</dbReference>
<organism evidence="4 5">
    <name type="scientific">Hanseniaspora guilliermondii</name>
    <dbReference type="NCBI Taxonomy" id="56406"/>
    <lineage>
        <taxon>Eukaryota</taxon>
        <taxon>Fungi</taxon>
        <taxon>Dikarya</taxon>
        <taxon>Ascomycota</taxon>
        <taxon>Saccharomycotina</taxon>
        <taxon>Saccharomycetes</taxon>
        <taxon>Saccharomycodales</taxon>
        <taxon>Saccharomycodaceae</taxon>
        <taxon>Hanseniaspora</taxon>
    </lineage>
</organism>
<feature type="region of interest" description="Disordered" evidence="2">
    <location>
        <begin position="515"/>
        <end position="539"/>
    </location>
</feature>
<feature type="region of interest" description="Disordered" evidence="2">
    <location>
        <begin position="1"/>
        <end position="29"/>
    </location>
</feature>
<dbReference type="AlphaFoldDB" id="A0A1L0B2I2"/>
<feature type="compositionally biased region" description="Low complexity" evidence="2">
    <location>
        <begin position="454"/>
        <end position="470"/>
    </location>
</feature>
<evidence type="ECO:0000313" key="4">
    <source>
        <dbReference type="EMBL" id="SGZ40672.1"/>
    </source>
</evidence>
<dbReference type="InterPro" id="IPR052099">
    <property type="entry name" value="Regulatory_TF_Diverse"/>
</dbReference>
<feature type="compositionally biased region" description="Polar residues" evidence="2">
    <location>
        <begin position="440"/>
        <end position="453"/>
    </location>
</feature>
<dbReference type="PROSITE" id="PS50888">
    <property type="entry name" value="BHLH"/>
    <property type="match status" value="1"/>
</dbReference>
<reference evidence="5" key="1">
    <citation type="submission" date="2016-11" db="EMBL/GenBank/DDBJ databases">
        <authorList>
            <person name="Guldener U."/>
        </authorList>
    </citation>
    <scope>NUCLEOTIDE SEQUENCE [LARGE SCALE GENOMIC DNA]</scope>
</reference>
<dbReference type="PANTHER" id="PTHR47336:SF2">
    <property type="entry name" value="TRANSCRIPTION FACTOR HMS1-RELATED"/>
    <property type="match status" value="1"/>
</dbReference>
<dbReference type="OrthoDB" id="3973303at2759"/>
<protein>
    <recommendedName>
        <fullName evidence="3">BHLH domain-containing protein</fullName>
    </recommendedName>
</protein>
<feature type="domain" description="BHLH" evidence="3">
    <location>
        <begin position="261"/>
        <end position="356"/>
    </location>
</feature>